<sequence length="952" mass="103568">MTVAMTAAPQRFRVQGWDPVLIIVSLQALHYLVLSLVLPALVTIFSSSDLLQYEGGGTSIALAMDWRVFTGSTVSGIAASRKLGAGLVSLESARSATRGWTAAAAAAAGELDAASLSHGVVRVLEYDAFRGWAVALGWVIASMADIFFLYHIVRRPTHILDFSLTLVFVHLILTIYYSSSFPTSFFFWFVVGASSVVQIVLAEQLCVKREMRDGFSLGDVTPHLGVEMTPRFPDLELGQATGHGSKQSQSGDGTAQTCLRKRAWTGEEPKASLLKRMAGPSDLKAGVGGKKTADEVQRIIFEASKGSKYFNDQQRRDKELEIKVNRIKGILASKELTAKGDEEQKVDAILEELAEKRELSRVIALIDADAFYAACHELEDPSLKGTAFGVGGGMLTTASYEARKYGCRSAMPLFIAKKLCPHIKSLKMEPDLYVAASKKIMVTLEKYGPIAPASLDEAYVDLTDYCANQGVTPTEAISRLRADVQETTGLTVSAGVSPNKTLSKIAADINKPDGQFVIDSTAEACQAFIKGARLRKCYGIGRVTETLLNGLGLETVNDIYKYRKRLYLVRDHLGSSGVFRWLLSLYLGMGSNRVVRAKRGDRKTYGVEKTFTPTDNRDALDDILRKVAKSLAKDLARSEFSGRTITLSIKHDTYERVTRAFTPGKNVWIRSYEDICRLGLHLLRKEMDDRAAAIRRGEKVKGGKGPRIKARLLGLRMSNLRDDRWVKATPSKLPDMQLSDSDSDMLHESDNSDEGEGDGWEASKRQLEQLAKDAEVDPLAGDDDWDDSHGGASGSGTGRWMVVDDDDEDDVVLSGKTRSLVSRTSSLPLARPTTARRTSCSASSGSTSTSAKHSAPSSSAARQHSPTDSRASPTASTDSRPAMKRKTESTASSKPVSEFTCPVCQKTLVGSETAMSGHVAQHFEMPAKKSEKKAPTSSVTRKGAGKGAKKKR</sequence>
<keyword evidence="14" id="KW-0234">DNA repair</keyword>
<feature type="transmembrane region" description="Helical" evidence="17">
    <location>
        <begin position="159"/>
        <end position="179"/>
    </location>
</feature>
<evidence type="ECO:0000256" key="3">
    <source>
        <dbReference type="ARBA" id="ARBA00016178"/>
    </source>
</evidence>
<dbReference type="Pfam" id="PF11799">
    <property type="entry name" value="IMS_C"/>
    <property type="match status" value="1"/>
</dbReference>
<keyword evidence="4" id="KW-0808">Transferase</keyword>
<dbReference type="Gene3D" id="3.40.1170.60">
    <property type="match status" value="1"/>
</dbReference>
<dbReference type="InterPro" id="IPR019185">
    <property type="entry name" value="Integral_membrane_SYS1-rel"/>
</dbReference>
<evidence type="ECO:0000256" key="2">
    <source>
        <dbReference type="ARBA" id="ARBA00012417"/>
    </source>
</evidence>
<feature type="domain" description="UmuC" evidence="18">
    <location>
        <begin position="363"/>
        <end position="541"/>
    </location>
</feature>
<dbReference type="Pfam" id="PF00817">
    <property type="entry name" value="IMS"/>
    <property type="match status" value="1"/>
</dbReference>
<dbReference type="SUPFAM" id="SSF100879">
    <property type="entry name" value="Lesion bypass DNA polymerase (Y-family), little finger domain"/>
    <property type="match status" value="1"/>
</dbReference>
<evidence type="ECO:0000256" key="7">
    <source>
        <dbReference type="ARBA" id="ARBA00022705"/>
    </source>
</evidence>
<evidence type="ECO:0000256" key="4">
    <source>
        <dbReference type="ARBA" id="ARBA00022679"/>
    </source>
</evidence>
<comment type="subcellular location">
    <subcellularLocation>
        <location evidence="1">Membrane</location>
        <topology evidence="1">Multi-pass membrane protein</topology>
    </subcellularLocation>
</comment>
<dbReference type="GO" id="GO:0006281">
    <property type="term" value="P:DNA repair"/>
    <property type="evidence" value="ECO:0007669"/>
    <property type="project" value="UniProtKB-KW"/>
</dbReference>
<name>A0A511KG01_RHOTO</name>
<keyword evidence="8" id="KW-0479">Metal-binding</keyword>
<dbReference type="AlphaFoldDB" id="A0A511KG01"/>
<evidence type="ECO:0000256" key="14">
    <source>
        <dbReference type="ARBA" id="ARBA00023204"/>
    </source>
</evidence>
<dbReference type="GO" id="GO:0042276">
    <property type="term" value="P:error-prone translesion synthesis"/>
    <property type="evidence" value="ECO:0007669"/>
    <property type="project" value="TreeGrafter"/>
</dbReference>
<evidence type="ECO:0000256" key="13">
    <source>
        <dbReference type="ARBA" id="ARBA00023136"/>
    </source>
</evidence>
<dbReference type="OrthoDB" id="1747274at2759"/>
<dbReference type="InterPro" id="IPR036775">
    <property type="entry name" value="DNA_pol_Y-fam_lit_finger_sf"/>
</dbReference>
<dbReference type="PANTHER" id="PTHR11076:SF33">
    <property type="entry name" value="DNA POLYMERASE KAPPA"/>
    <property type="match status" value="1"/>
</dbReference>
<evidence type="ECO:0000313" key="19">
    <source>
        <dbReference type="EMBL" id="GEM08856.1"/>
    </source>
</evidence>
<keyword evidence="5 17" id="KW-0812">Transmembrane</keyword>
<evidence type="ECO:0000256" key="11">
    <source>
        <dbReference type="ARBA" id="ARBA00022932"/>
    </source>
</evidence>
<evidence type="ECO:0000256" key="15">
    <source>
        <dbReference type="ARBA" id="ARBA00049244"/>
    </source>
</evidence>
<dbReference type="GO" id="GO:0003887">
    <property type="term" value="F:DNA-directed DNA polymerase activity"/>
    <property type="evidence" value="ECO:0007669"/>
    <property type="project" value="UniProtKB-KW"/>
</dbReference>
<comment type="catalytic activity">
    <reaction evidence="15">
        <text>DNA(n) + a 2'-deoxyribonucleoside 5'-triphosphate = DNA(n+1) + diphosphate</text>
        <dbReference type="Rhea" id="RHEA:22508"/>
        <dbReference type="Rhea" id="RHEA-COMP:17339"/>
        <dbReference type="Rhea" id="RHEA-COMP:17340"/>
        <dbReference type="ChEBI" id="CHEBI:33019"/>
        <dbReference type="ChEBI" id="CHEBI:61560"/>
        <dbReference type="ChEBI" id="CHEBI:173112"/>
        <dbReference type="EC" id="2.7.7.7"/>
    </reaction>
</comment>
<keyword evidence="6" id="KW-0548">Nucleotidyltransferase</keyword>
<proteinExistence type="predicted"/>
<organism evidence="19 20">
    <name type="scientific">Rhodotorula toruloides</name>
    <name type="common">Yeast</name>
    <name type="synonym">Rhodosporidium toruloides</name>
    <dbReference type="NCBI Taxonomy" id="5286"/>
    <lineage>
        <taxon>Eukaryota</taxon>
        <taxon>Fungi</taxon>
        <taxon>Dikarya</taxon>
        <taxon>Basidiomycota</taxon>
        <taxon>Pucciniomycotina</taxon>
        <taxon>Microbotryomycetes</taxon>
        <taxon>Sporidiobolales</taxon>
        <taxon>Sporidiobolaceae</taxon>
        <taxon>Rhodotorula</taxon>
    </lineage>
</organism>
<dbReference type="FunFam" id="3.30.1490.100:FF:000004">
    <property type="entry name" value="DNA polymerase IV"/>
    <property type="match status" value="1"/>
</dbReference>
<feature type="compositionally biased region" description="Basic and acidic residues" evidence="16">
    <location>
        <begin position="925"/>
        <end position="934"/>
    </location>
</feature>
<dbReference type="PANTHER" id="PTHR11076">
    <property type="entry name" value="DNA REPAIR POLYMERASE UMUC / TRANSFERASE FAMILY MEMBER"/>
    <property type="match status" value="1"/>
</dbReference>
<keyword evidence="13 17" id="KW-0472">Membrane</keyword>
<evidence type="ECO:0000256" key="8">
    <source>
        <dbReference type="ARBA" id="ARBA00022723"/>
    </source>
</evidence>
<feature type="transmembrane region" description="Helical" evidence="17">
    <location>
        <begin position="132"/>
        <end position="152"/>
    </location>
</feature>
<dbReference type="Gene3D" id="1.10.150.810">
    <property type="match status" value="1"/>
</dbReference>
<dbReference type="EC" id="2.7.7.7" evidence="2"/>
<accession>A0A511KG01</accession>
<evidence type="ECO:0000256" key="9">
    <source>
        <dbReference type="ARBA" id="ARBA00022763"/>
    </source>
</evidence>
<dbReference type="GO" id="GO:0070987">
    <property type="term" value="P:error-free translesion synthesis"/>
    <property type="evidence" value="ECO:0007669"/>
    <property type="project" value="UniProtKB-ARBA"/>
</dbReference>
<keyword evidence="11" id="KW-0239">DNA-directed DNA polymerase</keyword>
<dbReference type="InterPro" id="IPR001126">
    <property type="entry name" value="UmuC"/>
</dbReference>
<dbReference type="InterPro" id="IPR050116">
    <property type="entry name" value="DNA_polymerase-Y"/>
</dbReference>
<feature type="compositionally biased region" description="Polar residues" evidence="16">
    <location>
        <begin position="242"/>
        <end position="257"/>
    </location>
</feature>
<keyword evidence="12 17" id="KW-1133">Transmembrane helix</keyword>
<dbReference type="Pfam" id="PF09801">
    <property type="entry name" value="SYS1"/>
    <property type="match status" value="1"/>
</dbReference>
<evidence type="ECO:0000313" key="20">
    <source>
        <dbReference type="Proteomes" id="UP000321518"/>
    </source>
</evidence>
<evidence type="ECO:0000256" key="10">
    <source>
        <dbReference type="ARBA" id="ARBA00022842"/>
    </source>
</evidence>
<dbReference type="InterPro" id="IPR022880">
    <property type="entry name" value="DNApol_IV"/>
</dbReference>
<dbReference type="CDD" id="cd03586">
    <property type="entry name" value="PolY_Pol_IV_kappa"/>
    <property type="match status" value="1"/>
</dbReference>
<evidence type="ECO:0000256" key="5">
    <source>
        <dbReference type="ARBA" id="ARBA00022692"/>
    </source>
</evidence>
<feature type="compositionally biased region" description="Basic residues" evidence="16">
    <location>
        <begin position="943"/>
        <end position="952"/>
    </location>
</feature>
<feature type="region of interest" description="Disordered" evidence="16">
    <location>
        <begin position="726"/>
        <end position="760"/>
    </location>
</feature>
<reference evidence="19 20" key="1">
    <citation type="submission" date="2019-07" db="EMBL/GenBank/DDBJ databases">
        <title>Rhodotorula toruloides NBRC10032 genome sequencing.</title>
        <authorList>
            <person name="Shida Y."/>
            <person name="Takaku H."/>
            <person name="Ogasawara W."/>
            <person name="Mori K."/>
        </authorList>
    </citation>
    <scope>NUCLEOTIDE SEQUENCE [LARGE SCALE GENOMIC DNA]</scope>
    <source>
        <strain evidence="19 20">NBRC10032</strain>
    </source>
</reference>
<dbReference type="GO" id="GO:0005634">
    <property type="term" value="C:nucleus"/>
    <property type="evidence" value="ECO:0007669"/>
    <property type="project" value="TreeGrafter"/>
</dbReference>
<keyword evidence="7" id="KW-0235">DNA replication</keyword>
<keyword evidence="9" id="KW-0227">DNA damage</keyword>
<feature type="compositionally biased region" description="Polar residues" evidence="16">
    <location>
        <begin position="816"/>
        <end position="827"/>
    </location>
</feature>
<dbReference type="PROSITE" id="PS50173">
    <property type="entry name" value="UMUC"/>
    <property type="match status" value="1"/>
</dbReference>
<dbReference type="GO" id="GO:0003684">
    <property type="term" value="F:damaged DNA binding"/>
    <property type="evidence" value="ECO:0007669"/>
    <property type="project" value="InterPro"/>
</dbReference>
<dbReference type="EMBL" id="BJWK01000006">
    <property type="protein sequence ID" value="GEM08856.1"/>
    <property type="molecule type" value="Genomic_DNA"/>
</dbReference>
<dbReference type="Gene3D" id="3.30.70.270">
    <property type="match status" value="1"/>
</dbReference>
<gene>
    <name evidence="19" type="ORF">Rt10032_c06g2873</name>
</gene>
<feature type="transmembrane region" description="Helical" evidence="17">
    <location>
        <begin position="20"/>
        <end position="45"/>
    </location>
</feature>
<dbReference type="Gene3D" id="3.30.1490.100">
    <property type="entry name" value="DNA polymerase, Y-family, little finger domain"/>
    <property type="match status" value="1"/>
</dbReference>
<evidence type="ECO:0000256" key="12">
    <source>
        <dbReference type="ARBA" id="ARBA00022989"/>
    </source>
</evidence>
<dbReference type="GO" id="GO:0016020">
    <property type="term" value="C:membrane"/>
    <property type="evidence" value="ECO:0007669"/>
    <property type="project" value="UniProtKB-SubCell"/>
</dbReference>
<dbReference type="InterPro" id="IPR043502">
    <property type="entry name" value="DNA/RNA_pol_sf"/>
</dbReference>
<dbReference type="Gene3D" id="1.10.150.20">
    <property type="entry name" value="5' to 3' exonuclease, C-terminal subdomain"/>
    <property type="match status" value="1"/>
</dbReference>
<feature type="region of interest" description="Disordered" evidence="16">
    <location>
        <begin position="778"/>
        <end position="902"/>
    </location>
</feature>
<comment type="caution">
    <text evidence="19">The sequence shown here is derived from an EMBL/GenBank/DDBJ whole genome shotgun (WGS) entry which is preliminary data.</text>
</comment>
<keyword evidence="10" id="KW-0460">Magnesium</keyword>
<dbReference type="SUPFAM" id="SSF56672">
    <property type="entry name" value="DNA/RNA polymerases"/>
    <property type="match status" value="1"/>
</dbReference>
<dbReference type="InterPro" id="IPR043128">
    <property type="entry name" value="Rev_trsase/Diguanyl_cyclase"/>
</dbReference>
<feature type="region of interest" description="Disordered" evidence="16">
    <location>
        <begin position="919"/>
        <end position="952"/>
    </location>
</feature>
<dbReference type="GO" id="GO:0046872">
    <property type="term" value="F:metal ion binding"/>
    <property type="evidence" value="ECO:0007669"/>
    <property type="project" value="UniProtKB-KW"/>
</dbReference>
<feature type="region of interest" description="Disordered" evidence="16">
    <location>
        <begin position="237"/>
        <end position="257"/>
    </location>
</feature>
<feature type="compositionally biased region" description="Low complexity" evidence="16">
    <location>
        <begin position="830"/>
        <end position="861"/>
    </location>
</feature>
<evidence type="ECO:0000256" key="6">
    <source>
        <dbReference type="ARBA" id="ARBA00022695"/>
    </source>
</evidence>
<evidence type="ECO:0000256" key="16">
    <source>
        <dbReference type="SAM" id="MobiDB-lite"/>
    </source>
</evidence>
<evidence type="ECO:0000256" key="1">
    <source>
        <dbReference type="ARBA" id="ARBA00004141"/>
    </source>
</evidence>
<dbReference type="Proteomes" id="UP000321518">
    <property type="component" value="Unassembled WGS sequence"/>
</dbReference>
<feature type="compositionally biased region" description="Polar residues" evidence="16">
    <location>
        <begin position="862"/>
        <end position="879"/>
    </location>
</feature>
<dbReference type="GO" id="GO:0006260">
    <property type="term" value="P:DNA replication"/>
    <property type="evidence" value="ECO:0007669"/>
    <property type="project" value="UniProtKB-KW"/>
</dbReference>
<evidence type="ECO:0000256" key="17">
    <source>
        <dbReference type="SAM" id="Phobius"/>
    </source>
</evidence>
<protein>
    <recommendedName>
        <fullName evidence="3">DNA polymerase kappa</fullName>
        <ecNumber evidence="2">2.7.7.7</ecNumber>
    </recommendedName>
</protein>
<evidence type="ECO:0000259" key="18">
    <source>
        <dbReference type="PROSITE" id="PS50173"/>
    </source>
</evidence>
<dbReference type="InterPro" id="IPR017961">
    <property type="entry name" value="DNA_pol_Y-fam_little_finger"/>
</dbReference>